<evidence type="ECO:0000313" key="2">
    <source>
        <dbReference type="Proteomes" id="UP000245207"/>
    </source>
</evidence>
<reference evidence="1 2" key="1">
    <citation type="journal article" date="2018" name="Mol. Plant">
        <title>The genome of Artemisia annua provides insight into the evolution of Asteraceae family and artemisinin biosynthesis.</title>
        <authorList>
            <person name="Shen Q."/>
            <person name="Zhang L."/>
            <person name="Liao Z."/>
            <person name="Wang S."/>
            <person name="Yan T."/>
            <person name="Shi P."/>
            <person name="Liu M."/>
            <person name="Fu X."/>
            <person name="Pan Q."/>
            <person name="Wang Y."/>
            <person name="Lv Z."/>
            <person name="Lu X."/>
            <person name="Zhang F."/>
            <person name="Jiang W."/>
            <person name="Ma Y."/>
            <person name="Chen M."/>
            <person name="Hao X."/>
            <person name="Li L."/>
            <person name="Tang Y."/>
            <person name="Lv G."/>
            <person name="Zhou Y."/>
            <person name="Sun X."/>
            <person name="Brodelius P.E."/>
            <person name="Rose J.K.C."/>
            <person name="Tang K."/>
        </authorList>
    </citation>
    <scope>NUCLEOTIDE SEQUENCE [LARGE SCALE GENOMIC DNA]</scope>
    <source>
        <strain evidence="2">cv. Huhao1</strain>
        <tissue evidence="1">Leaf</tissue>
    </source>
</reference>
<accession>A0A2U1LWV5</accession>
<dbReference type="Proteomes" id="UP000245207">
    <property type="component" value="Unassembled WGS sequence"/>
</dbReference>
<keyword evidence="2" id="KW-1185">Reference proteome</keyword>
<dbReference type="AlphaFoldDB" id="A0A2U1LWV5"/>
<dbReference type="OrthoDB" id="1705668at2759"/>
<organism evidence="1 2">
    <name type="scientific">Artemisia annua</name>
    <name type="common">Sweet wormwood</name>
    <dbReference type="NCBI Taxonomy" id="35608"/>
    <lineage>
        <taxon>Eukaryota</taxon>
        <taxon>Viridiplantae</taxon>
        <taxon>Streptophyta</taxon>
        <taxon>Embryophyta</taxon>
        <taxon>Tracheophyta</taxon>
        <taxon>Spermatophyta</taxon>
        <taxon>Magnoliopsida</taxon>
        <taxon>eudicotyledons</taxon>
        <taxon>Gunneridae</taxon>
        <taxon>Pentapetalae</taxon>
        <taxon>asterids</taxon>
        <taxon>campanulids</taxon>
        <taxon>Asterales</taxon>
        <taxon>Asteraceae</taxon>
        <taxon>Asteroideae</taxon>
        <taxon>Anthemideae</taxon>
        <taxon>Artemisiinae</taxon>
        <taxon>Artemisia</taxon>
    </lineage>
</organism>
<name>A0A2U1LWV5_ARTAN</name>
<sequence>MTNVGNISVYNAEPKEFKVVIDERDTSGGKVKGKGTRYVLLVTLINERADTSINAIMLKVMGHKNELLQFGSGWHNKFLRLII</sequence>
<dbReference type="STRING" id="35608.A0A2U1LWV5"/>
<proteinExistence type="predicted"/>
<evidence type="ECO:0000313" key="1">
    <source>
        <dbReference type="EMBL" id="PWA53493.1"/>
    </source>
</evidence>
<gene>
    <name evidence="1" type="ORF">CTI12_AA444690</name>
</gene>
<comment type="caution">
    <text evidence="1">The sequence shown here is derived from an EMBL/GenBank/DDBJ whole genome shotgun (WGS) entry which is preliminary data.</text>
</comment>
<protein>
    <submittedName>
        <fullName evidence="1">Nuclease</fullName>
    </submittedName>
</protein>
<dbReference type="EMBL" id="PKPP01007401">
    <property type="protein sequence ID" value="PWA53493.1"/>
    <property type="molecule type" value="Genomic_DNA"/>
</dbReference>